<dbReference type="EMBL" id="BAABRN010000006">
    <property type="protein sequence ID" value="GAA5501062.1"/>
    <property type="molecule type" value="Genomic_DNA"/>
</dbReference>
<accession>A0ABP9V707</accession>
<proteinExistence type="predicted"/>
<comment type="caution">
    <text evidence="1">The sequence shown here is derived from an EMBL/GenBank/DDBJ whole genome shotgun (WGS) entry which is preliminary data.</text>
</comment>
<evidence type="ECO:0000313" key="1">
    <source>
        <dbReference type="EMBL" id="GAA5501062.1"/>
    </source>
</evidence>
<protein>
    <submittedName>
        <fullName evidence="1">Uncharacterized protein</fullName>
    </submittedName>
</protein>
<sequence>MSAVPLMPLAQLCALLESLPPISRPVAEFHAQGVTLCWGYGNSIKRSYPHLSDAAFALAQRLPQHHFGLGHQGEGVLELNLSQATEVSRHLARGGRVRWTSREAALLHQAGHWPLDPRTLSGEFHSQAAASAAWARARALH</sequence>
<evidence type="ECO:0000313" key="2">
    <source>
        <dbReference type="Proteomes" id="UP001458946"/>
    </source>
</evidence>
<keyword evidence="2" id="KW-1185">Reference proteome</keyword>
<dbReference type="Proteomes" id="UP001458946">
    <property type="component" value="Unassembled WGS sequence"/>
</dbReference>
<name>A0ABP9V707_9DEIO</name>
<reference evidence="1 2" key="1">
    <citation type="submission" date="2024-02" db="EMBL/GenBank/DDBJ databases">
        <title>Deinococcus xinjiangensis NBRC 107630.</title>
        <authorList>
            <person name="Ichikawa N."/>
            <person name="Katano-Makiyama Y."/>
            <person name="Hidaka K."/>
        </authorList>
    </citation>
    <scope>NUCLEOTIDE SEQUENCE [LARGE SCALE GENOMIC DNA]</scope>
    <source>
        <strain evidence="1 2">NBRC 107630</strain>
    </source>
</reference>
<gene>
    <name evidence="1" type="ORF">Dxin01_00793</name>
</gene>
<organism evidence="1 2">
    <name type="scientific">Deinococcus xinjiangensis</name>
    <dbReference type="NCBI Taxonomy" id="457454"/>
    <lineage>
        <taxon>Bacteria</taxon>
        <taxon>Thermotogati</taxon>
        <taxon>Deinococcota</taxon>
        <taxon>Deinococci</taxon>
        <taxon>Deinococcales</taxon>
        <taxon>Deinococcaceae</taxon>
        <taxon>Deinococcus</taxon>
    </lineage>
</organism>
<dbReference type="RefSeq" id="WP_353541036.1">
    <property type="nucleotide sequence ID" value="NZ_BAABRN010000006.1"/>
</dbReference>